<comment type="caution">
    <text evidence="4">The sequence shown here is derived from an EMBL/GenBank/DDBJ whole genome shotgun (WGS) entry which is preliminary data.</text>
</comment>
<gene>
    <name evidence="4" type="ORF">ACFPJ4_06075</name>
</gene>
<feature type="transmembrane region" description="Helical" evidence="2">
    <location>
        <begin position="55"/>
        <end position="77"/>
    </location>
</feature>
<protein>
    <submittedName>
        <fullName evidence="4">Thioredoxin domain-containing protein</fullName>
    </submittedName>
</protein>
<dbReference type="Gene3D" id="3.40.30.10">
    <property type="entry name" value="Glutaredoxin"/>
    <property type="match status" value="1"/>
</dbReference>
<dbReference type="RefSeq" id="WP_386739426.1">
    <property type="nucleotide sequence ID" value="NZ_JBHSMG010000001.1"/>
</dbReference>
<dbReference type="Pfam" id="PF13462">
    <property type="entry name" value="Thioredoxin_4"/>
    <property type="match status" value="1"/>
</dbReference>
<dbReference type="InterPro" id="IPR036249">
    <property type="entry name" value="Thioredoxin-like_sf"/>
</dbReference>
<evidence type="ECO:0000259" key="3">
    <source>
        <dbReference type="Pfam" id="PF13462"/>
    </source>
</evidence>
<dbReference type="SUPFAM" id="SSF52833">
    <property type="entry name" value="Thioredoxin-like"/>
    <property type="match status" value="1"/>
</dbReference>
<keyword evidence="5" id="KW-1185">Reference proteome</keyword>
<dbReference type="EMBL" id="JBHSMG010000001">
    <property type="protein sequence ID" value="MFC5501806.1"/>
    <property type="molecule type" value="Genomic_DNA"/>
</dbReference>
<reference evidence="5" key="1">
    <citation type="journal article" date="2019" name="Int. J. Syst. Evol. Microbiol.">
        <title>The Global Catalogue of Microorganisms (GCM) 10K type strain sequencing project: providing services to taxonomists for standard genome sequencing and annotation.</title>
        <authorList>
            <consortium name="The Broad Institute Genomics Platform"/>
            <consortium name="The Broad Institute Genome Sequencing Center for Infectious Disease"/>
            <person name="Wu L."/>
            <person name="Ma J."/>
        </authorList>
    </citation>
    <scope>NUCLEOTIDE SEQUENCE [LARGE SCALE GENOMIC DNA]</scope>
    <source>
        <strain evidence="5">CGMCC 4.6997</strain>
    </source>
</reference>
<proteinExistence type="predicted"/>
<feature type="region of interest" description="Disordered" evidence="1">
    <location>
        <begin position="1"/>
        <end position="29"/>
    </location>
</feature>
<sequence length="318" mass="33419">MPTTSKPAPAEQTPAPVLSNKQRRKLSKREQAAYSLEMVEVRRREARRKQIRRRVTVVISSVLAVAVVGTGAGLLIWKDIRDSYIGPANMLSDGLLLTGSTDSSTNKATISPVTTDAIQTDAKPVATNLANHKSTANVALYLDYADPKSATFMAANGATLENWLGAGYITLEMHPIATTSSAKNDYSRRAANALACVAANDPSQFLTVSDALIKAASTKKQTSKSTTALTALVTKAGVTDTKVTDCIGGTSYGNWVDAATHRATHGGLLNADKKSLTAAPLVEINKKSYTGKLDDSSALTSFIASLYSSSSSSSSTGG</sequence>
<evidence type="ECO:0000313" key="4">
    <source>
        <dbReference type="EMBL" id="MFC5501806.1"/>
    </source>
</evidence>
<organism evidence="4 5">
    <name type="scientific">Lysinimonas soli</name>
    <dbReference type="NCBI Taxonomy" id="1074233"/>
    <lineage>
        <taxon>Bacteria</taxon>
        <taxon>Bacillati</taxon>
        <taxon>Actinomycetota</taxon>
        <taxon>Actinomycetes</taxon>
        <taxon>Micrococcales</taxon>
        <taxon>Microbacteriaceae</taxon>
        <taxon>Lysinimonas</taxon>
    </lineage>
</organism>
<feature type="domain" description="Thioredoxin-like fold" evidence="3">
    <location>
        <begin position="132"/>
        <end position="265"/>
    </location>
</feature>
<accession>A0ABW0NPF5</accession>
<dbReference type="Proteomes" id="UP001596039">
    <property type="component" value="Unassembled WGS sequence"/>
</dbReference>
<keyword evidence="2" id="KW-0812">Transmembrane</keyword>
<evidence type="ECO:0000313" key="5">
    <source>
        <dbReference type="Proteomes" id="UP001596039"/>
    </source>
</evidence>
<evidence type="ECO:0000256" key="2">
    <source>
        <dbReference type="SAM" id="Phobius"/>
    </source>
</evidence>
<dbReference type="InterPro" id="IPR012336">
    <property type="entry name" value="Thioredoxin-like_fold"/>
</dbReference>
<keyword evidence="2" id="KW-0472">Membrane</keyword>
<name>A0ABW0NPF5_9MICO</name>
<keyword evidence="2" id="KW-1133">Transmembrane helix</keyword>
<evidence type="ECO:0000256" key="1">
    <source>
        <dbReference type="SAM" id="MobiDB-lite"/>
    </source>
</evidence>